<keyword evidence="3" id="KW-1185">Reference proteome</keyword>
<accession>A0ABQ4RTL7</accession>
<evidence type="ECO:0000256" key="1">
    <source>
        <dbReference type="SAM" id="Coils"/>
    </source>
</evidence>
<gene>
    <name evidence="2" type="ORF">OCOJLMKI_0078</name>
</gene>
<evidence type="ECO:0000313" key="2">
    <source>
        <dbReference type="EMBL" id="GJD92895.1"/>
    </source>
</evidence>
<sequence>MSDLVKMLVQATDLAEHQAKHFLQLLAEHMREQLSDIAGGKGQVKDLEEVRENFSELLTEQAAELHRAFGEQLDTIRNDMGELRKAADAALQASTAGATVDLAPLTEQVEAIEAAVRELPDLEKRLGAAETKLKALAKKPATAAA</sequence>
<feature type="coiled-coil region" evidence="1">
    <location>
        <begin position="105"/>
        <end position="139"/>
    </location>
</feature>
<comment type="caution">
    <text evidence="2">The sequence shown here is derived from an EMBL/GenBank/DDBJ whole genome shotgun (WGS) entry which is preliminary data.</text>
</comment>
<reference evidence="2" key="2">
    <citation type="submission" date="2021-08" db="EMBL/GenBank/DDBJ databases">
        <authorList>
            <person name="Tani A."/>
            <person name="Ola A."/>
            <person name="Ogura Y."/>
            <person name="Katsura K."/>
            <person name="Hayashi T."/>
        </authorList>
    </citation>
    <scope>NUCLEOTIDE SEQUENCE</scope>
    <source>
        <strain evidence="2">DSM 19015</strain>
    </source>
</reference>
<reference evidence="2" key="1">
    <citation type="journal article" date="2021" name="Front. Microbiol.">
        <title>Comprehensive Comparative Genomics and Phenotyping of Methylobacterium Species.</title>
        <authorList>
            <person name="Alessa O."/>
            <person name="Ogura Y."/>
            <person name="Fujitani Y."/>
            <person name="Takami H."/>
            <person name="Hayashi T."/>
            <person name="Sahin N."/>
            <person name="Tani A."/>
        </authorList>
    </citation>
    <scope>NUCLEOTIDE SEQUENCE</scope>
    <source>
        <strain evidence="2">DSM 19015</strain>
    </source>
</reference>
<dbReference type="Proteomes" id="UP001055125">
    <property type="component" value="Unassembled WGS sequence"/>
</dbReference>
<keyword evidence="1" id="KW-0175">Coiled coil</keyword>
<organism evidence="2 3">
    <name type="scientific">Methylobacterium iners</name>
    <dbReference type="NCBI Taxonomy" id="418707"/>
    <lineage>
        <taxon>Bacteria</taxon>
        <taxon>Pseudomonadati</taxon>
        <taxon>Pseudomonadota</taxon>
        <taxon>Alphaproteobacteria</taxon>
        <taxon>Hyphomicrobiales</taxon>
        <taxon>Methylobacteriaceae</taxon>
        <taxon>Methylobacterium</taxon>
    </lineage>
</organism>
<dbReference type="RefSeq" id="WP_238241967.1">
    <property type="nucleotide sequence ID" value="NZ_BPQP01000001.1"/>
</dbReference>
<name>A0ABQ4RTL7_9HYPH</name>
<evidence type="ECO:0000313" key="3">
    <source>
        <dbReference type="Proteomes" id="UP001055125"/>
    </source>
</evidence>
<dbReference type="EMBL" id="BPQP01000001">
    <property type="protein sequence ID" value="GJD92895.1"/>
    <property type="molecule type" value="Genomic_DNA"/>
</dbReference>
<proteinExistence type="predicted"/>
<protein>
    <submittedName>
        <fullName evidence="2">Uncharacterized protein</fullName>
    </submittedName>
</protein>